<comment type="caution">
    <text evidence="1">The sequence shown here is derived from an EMBL/GenBank/DDBJ whole genome shotgun (WGS) entry which is preliminary data.</text>
</comment>
<reference evidence="1" key="1">
    <citation type="submission" date="2020-03" db="EMBL/GenBank/DDBJ databases">
        <title>Draft Genome Sequence of Cylindrodendrum hubeiense.</title>
        <authorList>
            <person name="Buettner E."/>
            <person name="Kellner H."/>
        </authorList>
    </citation>
    <scope>NUCLEOTIDE SEQUENCE</scope>
    <source>
        <strain evidence="1">IHI 201604</strain>
    </source>
</reference>
<gene>
    <name evidence="1" type="ORF">G7Z17_g2727</name>
</gene>
<accession>A0A9P5HCA1</accession>
<dbReference type="EMBL" id="JAANBB010000029">
    <property type="protein sequence ID" value="KAF7554720.1"/>
    <property type="molecule type" value="Genomic_DNA"/>
</dbReference>
<dbReference type="Proteomes" id="UP000722485">
    <property type="component" value="Unassembled WGS sequence"/>
</dbReference>
<evidence type="ECO:0000313" key="2">
    <source>
        <dbReference type="Proteomes" id="UP000722485"/>
    </source>
</evidence>
<keyword evidence="2" id="KW-1185">Reference proteome</keyword>
<protein>
    <submittedName>
        <fullName evidence="1">Uncharacterized protein</fullName>
    </submittedName>
</protein>
<dbReference type="AlphaFoldDB" id="A0A9P5HCA1"/>
<evidence type="ECO:0000313" key="1">
    <source>
        <dbReference type="EMBL" id="KAF7554720.1"/>
    </source>
</evidence>
<organism evidence="1 2">
    <name type="scientific">Cylindrodendrum hubeiense</name>
    <dbReference type="NCBI Taxonomy" id="595255"/>
    <lineage>
        <taxon>Eukaryota</taxon>
        <taxon>Fungi</taxon>
        <taxon>Dikarya</taxon>
        <taxon>Ascomycota</taxon>
        <taxon>Pezizomycotina</taxon>
        <taxon>Sordariomycetes</taxon>
        <taxon>Hypocreomycetidae</taxon>
        <taxon>Hypocreales</taxon>
        <taxon>Nectriaceae</taxon>
        <taxon>Cylindrodendrum</taxon>
    </lineage>
</organism>
<name>A0A9P5HCA1_9HYPO</name>
<dbReference type="OrthoDB" id="10018191at2759"/>
<proteinExistence type="predicted"/>
<sequence length="348" mass="37770">MIDSFFANNLGTCPIIKIEALRFYAPCANELFQAPDSLRWMSLVNSGRQAVAPVLDFRQYPVTLPADAVSSVHGLNGVLAAGWLRIADAHHRLDSSGSAVEEGKKCMIPAELYAADGSAKVLAPLLMDMYATYCKELETANPNCLLFWHNMCLGLTANLSIFELAAGRGGPESGRAALADISIWTQTSASRRACLHAAQAFSCMSRRKISDGTMFVSEMAIFNAALVLSLYLYMLPPPDPSEPQSEPAPFELLDSVDWNQVGYAGINRDNSTADVLSCPARRFIRDGGPVSFGGITYHSGYSSARRILLEYLDLLEEVGKWNVTNLCRILRIMSDSISGQTVPSGSGN</sequence>